<feature type="domain" description="Integrase catalytic" evidence="3">
    <location>
        <begin position="750"/>
        <end position="936"/>
    </location>
</feature>
<feature type="coiled-coil region" evidence="1">
    <location>
        <begin position="76"/>
        <end position="103"/>
    </location>
</feature>
<accession>A0ABR3NZ71</accession>
<proteinExistence type="predicted"/>
<dbReference type="InterPro" id="IPR040676">
    <property type="entry name" value="DUF5641"/>
</dbReference>
<dbReference type="Pfam" id="PF18701">
    <property type="entry name" value="DUF5641"/>
    <property type="match status" value="1"/>
</dbReference>
<feature type="region of interest" description="Disordered" evidence="2">
    <location>
        <begin position="1"/>
        <end position="24"/>
    </location>
</feature>
<sequence>MATSRDFHEGEQAQDPRPSRTRRVPTYLEDYVLDYHGYGPPSPADVDTGTSHTIQAPYRDVTTPAAQDRGSESDRLHHLEARWRDLRSEMRELQIQLDSARQEPFAFRAPGYGHYKSLPHIEPSAAVVSPPQGTIYIEPLIQRLQPTVQTPNIARVASLPGPQPQRLFVEPRIAGSWPSSPAVQTSLPQVQPQQQLITVQPLPARMQPSNVQPQLQTAPVQSAPIHVQPQYQQTVPAPIQSVLAQRAMPSQQHYQPLPLPPPHRPRPQPQYYYSANPAAPGLLEMAIASSYGIPKPKLAVFSTGKESDFMMLKKGLDSILGPHRHLTEDYKYQVLLDHLKLPAAYQVAKRYVNSQFPYTRAMQALEQRYGQPRQLIQSELRAILNAPAIRPGDAQGFEDFAAAVNTLVGMLNNMDGPSRYELHCGSHVDTLLTKLPVSYRDSFIEYCLNQHIIVSGSSRTYTLPEFAEWLERKAQAIQISRRVTGSAYAEPFRREPKPFLPSKSKAATILTGSENPKAIHVLSSSPADTKIVATSKGQDRFKPFCPYLTIEDTEELRKSSFCGNVSVSSPLPPNVNNCRSWDDLILTTYQSMHGAAASSMSATERIEIERAVLERAQFESFPDEVHTLKANKPVHSNSRLRSLAPALDTTLGLIRVGGRLRKAATLPEDAIHPIVLEPEHPITKLLIQDFDDRLMHPGCERVFSELRRTYWILRGRQAVKKHQRQCVECRKWRSKPIVPKMADLPDARLRIEQPPFWSTGVDCFGPYMIKIGRRQEKRWGIIFKCLTTRCVHLDLLCSMDADSFLLALRRFIARRGKPFELICDRGTNFRGGERELIEAFTEMEPSIQEQLAKQKISFKFNPPHAPHFGGAWEREIKSVKSSLQVVLKDYTVPEEVLITVLTEVEGILNSKPLGYASVDIADLDPITPNLLLMGRRDASLPQAVYGPSNLLGRRRYRHSQVIADHFWTQFIRNYLPGLQLRQKWQNMAQNIAVGQVVLVVDSQLPRAQWPIGRVTKVLPSDDDAVRTAEVHIKGNTYIRPVAKLIVLPKMPKD</sequence>
<dbReference type="PROSITE" id="PS50994">
    <property type="entry name" value="INTEGRASE"/>
    <property type="match status" value="1"/>
</dbReference>
<dbReference type="InterPro" id="IPR012337">
    <property type="entry name" value="RNaseH-like_sf"/>
</dbReference>
<feature type="compositionally biased region" description="Basic and acidic residues" evidence="2">
    <location>
        <begin position="1"/>
        <end position="11"/>
    </location>
</feature>
<dbReference type="InterPro" id="IPR041588">
    <property type="entry name" value="Integrase_H2C2"/>
</dbReference>
<evidence type="ECO:0000313" key="4">
    <source>
        <dbReference type="EMBL" id="KAL1282348.1"/>
    </source>
</evidence>
<evidence type="ECO:0000256" key="1">
    <source>
        <dbReference type="SAM" id="Coils"/>
    </source>
</evidence>
<evidence type="ECO:0000259" key="3">
    <source>
        <dbReference type="PROSITE" id="PS50994"/>
    </source>
</evidence>
<dbReference type="InterPro" id="IPR036397">
    <property type="entry name" value="RNaseH_sf"/>
</dbReference>
<comment type="caution">
    <text evidence="4">The sequence shown here is derived from an EMBL/GenBank/DDBJ whole genome shotgun (WGS) entry which is preliminary data.</text>
</comment>
<dbReference type="Gene3D" id="3.30.420.10">
    <property type="entry name" value="Ribonuclease H-like superfamily/Ribonuclease H"/>
    <property type="match status" value="1"/>
</dbReference>
<protein>
    <recommendedName>
        <fullName evidence="3">Integrase catalytic domain-containing protein</fullName>
    </recommendedName>
</protein>
<evidence type="ECO:0000256" key="2">
    <source>
        <dbReference type="SAM" id="MobiDB-lite"/>
    </source>
</evidence>
<dbReference type="Pfam" id="PF03564">
    <property type="entry name" value="DUF1759"/>
    <property type="match status" value="1"/>
</dbReference>
<gene>
    <name evidence="4" type="ORF">QQF64_001151</name>
</gene>
<keyword evidence="1" id="KW-0175">Coiled coil</keyword>
<dbReference type="EMBL" id="JAYMGO010000001">
    <property type="protein sequence ID" value="KAL1282348.1"/>
    <property type="molecule type" value="Genomic_DNA"/>
</dbReference>
<dbReference type="InterPro" id="IPR001584">
    <property type="entry name" value="Integrase_cat-core"/>
</dbReference>
<evidence type="ECO:0000313" key="5">
    <source>
        <dbReference type="Proteomes" id="UP001558613"/>
    </source>
</evidence>
<feature type="region of interest" description="Disordered" evidence="2">
    <location>
        <begin position="246"/>
        <end position="267"/>
    </location>
</feature>
<dbReference type="Pfam" id="PF17921">
    <property type="entry name" value="Integrase_H2C2"/>
    <property type="match status" value="1"/>
</dbReference>
<dbReference type="SUPFAM" id="SSF53098">
    <property type="entry name" value="Ribonuclease H-like"/>
    <property type="match status" value="1"/>
</dbReference>
<dbReference type="Proteomes" id="UP001558613">
    <property type="component" value="Unassembled WGS sequence"/>
</dbReference>
<organism evidence="4 5">
    <name type="scientific">Cirrhinus molitorella</name>
    <name type="common">mud carp</name>
    <dbReference type="NCBI Taxonomy" id="172907"/>
    <lineage>
        <taxon>Eukaryota</taxon>
        <taxon>Metazoa</taxon>
        <taxon>Chordata</taxon>
        <taxon>Craniata</taxon>
        <taxon>Vertebrata</taxon>
        <taxon>Euteleostomi</taxon>
        <taxon>Actinopterygii</taxon>
        <taxon>Neopterygii</taxon>
        <taxon>Teleostei</taxon>
        <taxon>Ostariophysi</taxon>
        <taxon>Cypriniformes</taxon>
        <taxon>Cyprinidae</taxon>
        <taxon>Labeoninae</taxon>
        <taxon>Labeonini</taxon>
        <taxon>Cirrhinus</taxon>
    </lineage>
</organism>
<dbReference type="InterPro" id="IPR005312">
    <property type="entry name" value="DUF1759"/>
</dbReference>
<dbReference type="PANTHER" id="PTHR47331">
    <property type="entry name" value="PHD-TYPE DOMAIN-CONTAINING PROTEIN"/>
    <property type="match status" value="1"/>
</dbReference>
<reference evidence="4 5" key="1">
    <citation type="submission" date="2023-09" db="EMBL/GenBank/DDBJ databases">
        <authorList>
            <person name="Wang M."/>
        </authorList>
    </citation>
    <scope>NUCLEOTIDE SEQUENCE [LARGE SCALE GENOMIC DNA]</scope>
    <source>
        <strain evidence="4">GT-2023</strain>
        <tissue evidence="4">Liver</tissue>
    </source>
</reference>
<name>A0ABR3NZ71_9TELE</name>
<keyword evidence="5" id="KW-1185">Reference proteome</keyword>